<dbReference type="GO" id="GO:0004540">
    <property type="term" value="F:RNA nuclease activity"/>
    <property type="evidence" value="ECO:0007669"/>
    <property type="project" value="InterPro"/>
</dbReference>
<evidence type="ECO:0000313" key="7">
    <source>
        <dbReference type="EMBL" id="RST83441.1"/>
    </source>
</evidence>
<dbReference type="InterPro" id="IPR029060">
    <property type="entry name" value="PIN-like_dom_sf"/>
</dbReference>
<feature type="binding site" evidence="5">
    <location>
        <position position="104"/>
    </location>
    <ligand>
        <name>Mg(2+)</name>
        <dbReference type="ChEBI" id="CHEBI:18420"/>
    </ligand>
</feature>
<accession>A0A3R9YAR3</accession>
<comment type="caution">
    <text evidence="7">The sequence shown here is derived from an EMBL/GenBank/DDBJ whole genome shotgun (WGS) entry which is preliminary data.</text>
</comment>
<dbReference type="Proteomes" id="UP000278398">
    <property type="component" value="Unassembled WGS sequence"/>
</dbReference>
<keyword evidence="4 5" id="KW-0378">Hydrolase</keyword>
<dbReference type="GO" id="GO:0016787">
    <property type="term" value="F:hydrolase activity"/>
    <property type="evidence" value="ECO:0007669"/>
    <property type="project" value="UniProtKB-KW"/>
</dbReference>
<dbReference type="SUPFAM" id="SSF88723">
    <property type="entry name" value="PIN domain-like"/>
    <property type="match status" value="1"/>
</dbReference>
<evidence type="ECO:0000256" key="3">
    <source>
        <dbReference type="ARBA" id="ARBA00022723"/>
    </source>
</evidence>
<dbReference type="Pfam" id="PF01850">
    <property type="entry name" value="PIN"/>
    <property type="match status" value="1"/>
</dbReference>
<dbReference type="EMBL" id="RWKW01000104">
    <property type="protein sequence ID" value="RST83441.1"/>
    <property type="molecule type" value="Genomic_DNA"/>
</dbReference>
<dbReference type="GO" id="GO:0000287">
    <property type="term" value="F:magnesium ion binding"/>
    <property type="evidence" value="ECO:0007669"/>
    <property type="project" value="UniProtKB-UniRule"/>
</dbReference>
<dbReference type="InterPro" id="IPR002716">
    <property type="entry name" value="PIN_dom"/>
</dbReference>
<keyword evidence="8" id="KW-1185">Reference proteome</keyword>
<comment type="cofactor">
    <cofactor evidence="5">
        <name>Mg(2+)</name>
        <dbReference type="ChEBI" id="CHEBI:18420"/>
    </cofactor>
</comment>
<feature type="domain" description="PIN" evidence="6">
    <location>
        <begin position="1"/>
        <end position="129"/>
    </location>
</feature>
<keyword evidence="5" id="KW-0460">Magnesium</keyword>
<evidence type="ECO:0000256" key="5">
    <source>
        <dbReference type="HAMAP-Rule" id="MF_00265"/>
    </source>
</evidence>
<name>A0A3R9YAR3_9HYPH</name>
<evidence type="ECO:0000259" key="6">
    <source>
        <dbReference type="Pfam" id="PF01850"/>
    </source>
</evidence>
<comment type="similarity">
    <text evidence="5">Belongs to the PINc/VapC protein family.</text>
</comment>
<proteinExistence type="inferred from homology"/>
<comment type="function">
    <text evidence="5">Toxic component of a toxin-antitoxin (TA) system. An RNase.</text>
</comment>
<keyword evidence="3 5" id="KW-0479">Metal-binding</keyword>
<gene>
    <name evidence="5" type="primary">vapC</name>
    <name evidence="7" type="ORF">EJC49_22600</name>
</gene>
<dbReference type="HAMAP" id="MF_00265">
    <property type="entry name" value="VapC_Nob1"/>
    <property type="match status" value="1"/>
</dbReference>
<sequence>MFIDACVIVSIITGEETAPAYDSAMAVSDAAFTSPLAAFEAIIVLSRPDHLACSFKEAEALVVDWLAERHIELREPSLPFEVLSHAVAVAQRHGVGKRRLSSFDCFHYAHARAAGEPMLTLDRLLRETDMETLPA</sequence>
<dbReference type="Gene3D" id="3.40.50.1010">
    <property type="entry name" value="5'-nuclease"/>
    <property type="match status" value="1"/>
</dbReference>
<evidence type="ECO:0000256" key="2">
    <source>
        <dbReference type="ARBA" id="ARBA00022722"/>
    </source>
</evidence>
<feature type="binding site" evidence="5">
    <location>
        <position position="4"/>
    </location>
    <ligand>
        <name>Mg(2+)</name>
        <dbReference type="ChEBI" id="CHEBI:18420"/>
    </ligand>
</feature>
<evidence type="ECO:0000313" key="8">
    <source>
        <dbReference type="Proteomes" id="UP000278398"/>
    </source>
</evidence>
<dbReference type="OrthoDB" id="32625at2"/>
<dbReference type="AlphaFoldDB" id="A0A3R9YAR3"/>
<reference evidence="7 8" key="1">
    <citation type="submission" date="2018-12" db="EMBL/GenBank/DDBJ databases">
        <title>Mesorhizobium carbonis sp. nov., isolated from coal mine water.</title>
        <authorList>
            <person name="Xin W."/>
            <person name="Xu Z."/>
            <person name="Xiang F."/>
            <person name="Zhang J."/>
            <person name="Xi L."/>
            <person name="Liu J."/>
        </authorList>
    </citation>
    <scope>NUCLEOTIDE SEQUENCE [LARGE SCALE GENOMIC DNA]</scope>
    <source>
        <strain evidence="7 8">B2.3</strain>
    </source>
</reference>
<dbReference type="CDD" id="cd09871">
    <property type="entry name" value="PIN_MtVapC28-VapC30-like"/>
    <property type="match status" value="1"/>
</dbReference>
<keyword evidence="5" id="KW-0800">Toxin</keyword>
<keyword evidence="1 5" id="KW-1277">Toxin-antitoxin system</keyword>
<dbReference type="RefSeq" id="WP_126702194.1">
    <property type="nucleotide sequence ID" value="NZ_RWKW01000104.1"/>
</dbReference>
<organism evidence="7 8">
    <name type="scientific">Aquibium carbonis</name>
    <dbReference type="NCBI Taxonomy" id="2495581"/>
    <lineage>
        <taxon>Bacteria</taxon>
        <taxon>Pseudomonadati</taxon>
        <taxon>Pseudomonadota</taxon>
        <taxon>Alphaproteobacteria</taxon>
        <taxon>Hyphomicrobiales</taxon>
        <taxon>Phyllobacteriaceae</taxon>
        <taxon>Aquibium</taxon>
    </lineage>
</organism>
<keyword evidence="2 5" id="KW-0540">Nuclease</keyword>
<evidence type="ECO:0000256" key="4">
    <source>
        <dbReference type="ARBA" id="ARBA00022801"/>
    </source>
</evidence>
<dbReference type="InterPro" id="IPR022907">
    <property type="entry name" value="VapC_family"/>
</dbReference>
<dbReference type="GO" id="GO:0090729">
    <property type="term" value="F:toxin activity"/>
    <property type="evidence" value="ECO:0007669"/>
    <property type="project" value="UniProtKB-KW"/>
</dbReference>
<protein>
    <recommendedName>
        <fullName evidence="5">Ribonuclease VapC</fullName>
        <shortName evidence="5">RNase VapC</shortName>
        <ecNumber evidence="5">3.1.-.-</ecNumber>
    </recommendedName>
    <alternativeName>
        <fullName evidence="5">Toxin VapC</fullName>
    </alternativeName>
</protein>
<evidence type="ECO:0000256" key="1">
    <source>
        <dbReference type="ARBA" id="ARBA00022649"/>
    </source>
</evidence>
<dbReference type="EC" id="3.1.-.-" evidence="5"/>